<evidence type="ECO:0000313" key="2">
    <source>
        <dbReference type="Proteomes" id="UP000885826"/>
    </source>
</evidence>
<name>A0A9C9K0M0_UNCW3</name>
<evidence type="ECO:0008006" key="3">
    <source>
        <dbReference type="Google" id="ProtNLM"/>
    </source>
</evidence>
<accession>A0A9C9K0M0</accession>
<organism evidence="1 2">
    <name type="scientific">candidate division WOR-3 bacterium</name>
    <dbReference type="NCBI Taxonomy" id="2052148"/>
    <lineage>
        <taxon>Bacteria</taxon>
        <taxon>Bacteria division WOR-3</taxon>
    </lineage>
</organism>
<dbReference type="EMBL" id="DRIG01000092">
    <property type="protein sequence ID" value="HEC79198.1"/>
    <property type="molecule type" value="Genomic_DNA"/>
</dbReference>
<comment type="caution">
    <text evidence="1">The sequence shown here is derived from an EMBL/GenBank/DDBJ whole genome shotgun (WGS) entry which is preliminary data.</text>
</comment>
<dbReference type="Proteomes" id="UP000885826">
    <property type="component" value="Unassembled WGS sequence"/>
</dbReference>
<dbReference type="AlphaFoldDB" id="A0A9C9K0M0"/>
<reference evidence="1" key="1">
    <citation type="journal article" date="2020" name="mSystems">
        <title>Genome- and Community-Level Interaction Insights into Carbon Utilization and Element Cycling Functions of Hydrothermarchaeota in Hydrothermal Sediment.</title>
        <authorList>
            <person name="Zhou Z."/>
            <person name="Liu Y."/>
            <person name="Xu W."/>
            <person name="Pan J."/>
            <person name="Luo Z.H."/>
            <person name="Li M."/>
        </authorList>
    </citation>
    <scope>NUCLEOTIDE SEQUENCE</scope>
    <source>
        <strain evidence="1">HyVt-388</strain>
    </source>
</reference>
<gene>
    <name evidence="1" type="ORF">ENI34_08680</name>
</gene>
<evidence type="ECO:0000313" key="1">
    <source>
        <dbReference type="EMBL" id="HEC79198.1"/>
    </source>
</evidence>
<proteinExistence type="predicted"/>
<protein>
    <recommendedName>
        <fullName evidence="3">Lipoprotein</fullName>
    </recommendedName>
</protein>
<dbReference type="PROSITE" id="PS51257">
    <property type="entry name" value="PROKAR_LIPOPROTEIN"/>
    <property type="match status" value="1"/>
</dbReference>
<sequence>MANIKRIAIIIFFIICGCAKKSSLERIVEGDFSLVAKGTYRGTTKFLRDGGVYIELVSRFRGEIEKKEEILSLIARKYFFVPQKMEFNFKFAALDEEKRCLILRYFARVVNHPIYAGYQIQFVYDIETKRLIKIYTSEVPLE</sequence>